<dbReference type="UniPathway" id="UPA00253">
    <property type="reaction ID" value="UER00332"/>
</dbReference>
<keyword evidence="6 11" id="KW-0548">Nucleotidyltransferase</keyword>
<evidence type="ECO:0000313" key="13">
    <source>
        <dbReference type="EMBL" id="TKT93663.1"/>
    </source>
</evidence>
<dbReference type="PANTHER" id="PTHR39321">
    <property type="entry name" value="NICOTINATE-NUCLEOTIDE ADENYLYLTRANSFERASE-RELATED"/>
    <property type="match status" value="1"/>
</dbReference>
<keyword evidence="9 11" id="KW-0520">NAD</keyword>
<gene>
    <name evidence="11" type="primary">nadD</name>
    <name evidence="13" type="ORF">FDK13_00165</name>
</gene>
<dbReference type="HAMAP" id="MF_00244">
    <property type="entry name" value="NaMN_adenylyltr"/>
    <property type="match status" value="1"/>
</dbReference>
<evidence type="ECO:0000313" key="14">
    <source>
        <dbReference type="Proteomes" id="UP000304900"/>
    </source>
</evidence>
<dbReference type="Gene3D" id="3.40.50.620">
    <property type="entry name" value="HUPs"/>
    <property type="match status" value="1"/>
</dbReference>
<reference evidence="13 14" key="1">
    <citation type="submission" date="2019-05" db="EMBL/GenBank/DDBJ databases">
        <title>Dyadobacter AR-3-8 sp. nov., isolated from arctic soil.</title>
        <authorList>
            <person name="Chaudhary D.K."/>
        </authorList>
    </citation>
    <scope>NUCLEOTIDE SEQUENCE [LARGE SCALE GENOMIC DNA]</scope>
    <source>
        <strain evidence="13 14">AR-3-8</strain>
    </source>
</reference>
<evidence type="ECO:0000256" key="1">
    <source>
        <dbReference type="ARBA" id="ARBA00002324"/>
    </source>
</evidence>
<protein>
    <recommendedName>
        <fullName evidence="11">Probable nicotinate-nucleotide adenylyltransferase</fullName>
        <ecNumber evidence="11">2.7.7.18</ecNumber>
    </recommendedName>
    <alternativeName>
        <fullName evidence="11">Deamido-NAD(+) diphosphorylase</fullName>
    </alternativeName>
    <alternativeName>
        <fullName evidence="11">Deamido-NAD(+) pyrophosphorylase</fullName>
    </alternativeName>
    <alternativeName>
        <fullName evidence="11">Nicotinate mononucleotide adenylyltransferase</fullName>
        <shortName evidence="11">NaMN adenylyltransferase</shortName>
    </alternativeName>
</protein>
<accession>A0A4V6BKP8</accession>
<comment type="caution">
    <text evidence="13">The sequence shown here is derived from an EMBL/GenBank/DDBJ whole genome shotgun (WGS) entry which is preliminary data.</text>
</comment>
<keyword evidence="5 11" id="KW-0808">Transferase</keyword>
<dbReference type="Pfam" id="PF01467">
    <property type="entry name" value="CTP_transf_like"/>
    <property type="match status" value="1"/>
</dbReference>
<dbReference type="NCBIfam" id="TIGR00482">
    <property type="entry name" value="nicotinate (nicotinamide) nucleotide adenylyltransferase"/>
    <property type="match status" value="1"/>
</dbReference>
<comment type="similarity">
    <text evidence="3 11">Belongs to the NadD family.</text>
</comment>
<dbReference type="EMBL" id="SZVO01000001">
    <property type="protein sequence ID" value="TKT93663.1"/>
    <property type="molecule type" value="Genomic_DNA"/>
</dbReference>
<dbReference type="InterPro" id="IPR014729">
    <property type="entry name" value="Rossmann-like_a/b/a_fold"/>
</dbReference>
<comment type="pathway">
    <text evidence="2 11">Cofactor biosynthesis; NAD(+) biosynthesis; deamido-NAD(+) from nicotinate D-ribonucleotide: step 1/1.</text>
</comment>
<comment type="catalytic activity">
    <reaction evidence="10 11">
        <text>nicotinate beta-D-ribonucleotide + ATP + H(+) = deamido-NAD(+) + diphosphate</text>
        <dbReference type="Rhea" id="RHEA:22860"/>
        <dbReference type="ChEBI" id="CHEBI:15378"/>
        <dbReference type="ChEBI" id="CHEBI:30616"/>
        <dbReference type="ChEBI" id="CHEBI:33019"/>
        <dbReference type="ChEBI" id="CHEBI:57502"/>
        <dbReference type="ChEBI" id="CHEBI:58437"/>
        <dbReference type="EC" id="2.7.7.18"/>
    </reaction>
</comment>
<evidence type="ECO:0000256" key="8">
    <source>
        <dbReference type="ARBA" id="ARBA00022840"/>
    </source>
</evidence>
<dbReference type="RefSeq" id="WP_137337957.1">
    <property type="nucleotide sequence ID" value="NZ_BSQH01000001.1"/>
</dbReference>
<dbReference type="NCBIfam" id="TIGR00125">
    <property type="entry name" value="cyt_tran_rel"/>
    <property type="match status" value="1"/>
</dbReference>
<comment type="function">
    <text evidence="1 11">Catalyzes the reversible adenylation of nicotinate mononucleotide (NaMN) to nicotinic acid adenine dinucleotide (NaAD).</text>
</comment>
<dbReference type="GO" id="GO:0004515">
    <property type="term" value="F:nicotinate-nucleotide adenylyltransferase activity"/>
    <property type="evidence" value="ECO:0007669"/>
    <property type="project" value="UniProtKB-UniRule"/>
</dbReference>
<dbReference type="Proteomes" id="UP000304900">
    <property type="component" value="Unassembled WGS sequence"/>
</dbReference>
<dbReference type="CDD" id="cd02165">
    <property type="entry name" value="NMNAT"/>
    <property type="match status" value="1"/>
</dbReference>
<evidence type="ECO:0000256" key="5">
    <source>
        <dbReference type="ARBA" id="ARBA00022679"/>
    </source>
</evidence>
<keyword evidence="8 11" id="KW-0067">ATP-binding</keyword>
<keyword evidence="4 11" id="KW-0662">Pyridine nucleotide biosynthesis</keyword>
<evidence type="ECO:0000256" key="4">
    <source>
        <dbReference type="ARBA" id="ARBA00022642"/>
    </source>
</evidence>
<dbReference type="SUPFAM" id="SSF52374">
    <property type="entry name" value="Nucleotidylyl transferase"/>
    <property type="match status" value="1"/>
</dbReference>
<keyword evidence="7 11" id="KW-0547">Nucleotide-binding</keyword>
<evidence type="ECO:0000256" key="9">
    <source>
        <dbReference type="ARBA" id="ARBA00023027"/>
    </source>
</evidence>
<keyword evidence="14" id="KW-1185">Reference proteome</keyword>
<evidence type="ECO:0000256" key="10">
    <source>
        <dbReference type="ARBA" id="ARBA00048721"/>
    </source>
</evidence>
<evidence type="ECO:0000256" key="3">
    <source>
        <dbReference type="ARBA" id="ARBA00009014"/>
    </source>
</evidence>
<dbReference type="OrthoDB" id="5295945at2"/>
<dbReference type="AlphaFoldDB" id="A0A4V6BKP8"/>
<dbReference type="InterPro" id="IPR004821">
    <property type="entry name" value="Cyt_trans-like"/>
</dbReference>
<evidence type="ECO:0000259" key="12">
    <source>
        <dbReference type="Pfam" id="PF01467"/>
    </source>
</evidence>
<organism evidence="13 14">
    <name type="scientific">Dyadobacter frigoris</name>
    <dbReference type="NCBI Taxonomy" id="2576211"/>
    <lineage>
        <taxon>Bacteria</taxon>
        <taxon>Pseudomonadati</taxon>
        <taxon>Bacteroidota</taxon>
        <taxon>Cytophagia</taxon>
        <taxon>Cytophagales</taxon>
        <taxon>Spirosomataceae</taxon>
        <taxon>Dyadobacter</taxon>
    </lineage>
</organism>
<dbReference type="GO" id="GO:0005524">
    <property type="term" value="F:ATP binding"/>
    <property type="evidence" value="ECO:0007669"/>
    <property type="project" value="UniProtKB-KW"/>
</dbReference>
<feature type="domain" description="Cytidyltransferase-like" evidence="12">
    <location>
        <begin position="5"/>
        <end position="162"/>
    </location>
</feature>
<name>A0A4V6BKP8_9BACT</name>
<dbReference type="InterPro" id="IPR005248">
    <property type="entry name" value="NadD/NMNAT"/>
</dbReference>
<dbReference type="EC" id="2.7.7.18" evidence="11"/>
<sequence>MKIGLFFGSFNPIHIGHLIIANTMATGTDLEQVWFVVSPQNPFKKNNSLLHEFDRFDLVSRAVADNSLLKATDIEFHMPKPSFTIDTLIRMQEKFPQHEFKLIMGEDNLAQFPNWKNHDKILEYVGLYVYPRPNSQPHKFKDHPAVKFVQAPLLDISATYLRACLKSGKSIRYMVSEPVEEMIRIKKFYA</sequence>
<evidence type="ECO:0000256" key="7">
    <source>
        <dbReference type="ARBA" id="ARBA00022741"/>
    </source>
</evidence>
<evidence type="ECO:0000256" key="2">
    <source>
        <dbReference type="ARBA" id="ARBA00005019"/>
    </source>
</evidence>
<evidence type="ECO:0000256" key="11">
    <source>
        <dbReference type="HAMAP-Rule" id="MF_00244"/>
    </source>
</evidence>
<dbReference type="PANTHER" id="PTHR39321:SF3">
    <property type="entry name" value="PHOSPHOPANTETHEINE ADENYLYLTRANSFERASE"/>
    <property type="match status" value="1"/>
</dbReference>
<dbReference type="GO" id="GO:0009435">
    <property type="term" value="P:NAD+ biosynthetic process"/>
    <property type="evidence" value="ECO:0007669"/>
    <property type="project" value="UniProtKB-UniRule"/>
</dbReference>
<evidence type="ECO:0000256" key="6">
    <source>
        <dbReference type="ARBA" id="ARBA00022695"/>
    </source>
</evidence>
<proteinExistence type="inferred from homology"/>